<dbReference type="EMBL" id="QDGZ01000012">
    <property type="protein sequence ID" value="PVG80873.1"/>
    <property type="molecule type" value="Genomic_DNA"/>
</dbReference>
<name>A0A2T8F596_9ACTN</name>
<organism evidence="1 2">
    <name type="scientific">Nocardioides gansuensis</name>
    <dbReference type="NCBI Taxonomy" id="2138300"/>
    <lineage>
        <taxon>Bacteria</taxon>
        <taxon>Bacillati</taxon>
        <taxon>Actinomycetota</taxon>
        <taxon>Actinomycetes</taxon>
        <taxon>Propionibacteriales</taxon>
        <taxon>Nocardioidaceae</taxon>
        <taxon>Nocardioides</taxon>
    </lineage>
</organism>
<reference evidence="1 2" key="1">
    <citation type="submission" date="2018-04" db="EMBL/GenBank/DDBJ databases">
        <title>Genome of Nocardioides gansuensis WSJ-1.</title>
        <authorList>
            <person name="Wu S."/>
            <person name="Wang G."/>
        </authorList>
    </citation>
    <scope>NUCLEOTIDE SEQUENCE [LARGE SCALE GENOMIC DNA]</scope>
    <source>
        <strain evidence="1 2">WSJ-1</strain>
    </source>
</reference>
<dbReference type="Proteomes" id="UP000246018">
    <property type="component" value="Unassembled WGS sequence"/>
</dbReference>
<dbReference type="RefSeq" id="WP_116574317.1">
    <property type="nucleotide sequence ID" value="NZ_QDGZ01000012.1"/>
</dbReference>
<protein>
    <submittedName>
        <fullName evidence="1">Uncharacterized protein</fullName>
    </submittedName>
</protein>
<evidence type="ECO:0000313" key="1">
    <source>
        <dbReference type="EMBL" id="PVG80873.1"/>
    </source>
</evidence>
<gene>
    <name evidence="1" type="ORF">DDE18_21055</name>
</gene>
<comment type="caution">
    <text evidence="1">The sequence shown here is derived from an EMBL/GenBank/DDBJ whole genome shotgun (WGS) entry which is preliminary data.</text>
</comment>
<dbReference type="OrthoDB" id="9763471at2"/>
<proteinExistence type="predicted"/>
<dbReference type="AlphaFoldDB" id="A0A2T8F596"/>
<evidence type="ECO:0000313" key="2">
    <source>
        <dbReference type="Proteomes" id="UP000246018"/>
    </source>
</evidence>
<sequence length="555" mass="60234">MSIRVYALHRVEPISRQGDPGRGLAAPVHDPLWGLARQRHFGELAGEDTGSPIQVSVRMRVDRLDGWRPVDTDDVLPYDPDRDVLEAVVAGESAAPAPGLRDRVDAGRRLAALLPAATVSDLRDSAPIEVGPDAPRLLARAAARYPDGIQVAAAYDGVAGDSDDAVGTALGTTAARASQARPVLDEYAAWVRTTFGTGPATWMPERLERRFELSTGGHVVLTAPAHTRDTVDALDLDLTEAAHELQAWPTPTAGEWHRRIPSRLSFPGMPNNRFWEFEDAQIALHRIDAATHDLARLALVEFSATYGNDWFTFPIPAEHGTVATVPEVLVRDTFGEHELVHVANDPTWSMFVPSGPASAPHLLVAPVTVSRLAGQVVEEVRFVRDENANLVWGLEAVVTDAAGVTHDVIGEYAASAAPVPELPVDAELLYRLMTDVPKHWVPFIPAHLDEDREGLEHVEQERRAVGLVQALLPRPDTWGIPVLTAPRSSVLAELRQKVLCEEEVGPAGVTVRRRWYLARSADGGRHVWCARSVATGRGEGNSGLAFDVALDVRGT</sequence>
<keyword evidence="2" id="KW-1185">Reference proteome</keyword>
<accession>A0A2T8F596</accession>